<name>A0A6G4WFM7_9HYPH</name>
<dbReference type="SUPFAM" id="SSF53448">
    <property type="entry name" value="Nucleotide-diphospho-sugar transferases"/>
    <property type="match status" value="1"/>
</dbReference>
<accession>A0A6G4WFM7</accession>
<dbReference type="Proteomes" id="UP001642900">
    <property type="component" value="Unassembled WGS sequence"/>
</dbReference>
<dbReference type="RefSeq" id="WP_165029807.1">
    <property type="nucleotide sequence ID" value="NZ_JAAKZF010000024.1"/>
</dbReference>
<dbReference type="EMBL" id="JAAKZF010000024">
    <property type="protein sequence ID" value="NGO52930.1"/>
    <property type="molecule type" value="Genomic_DNA"/>
</dbReference>
<dbReference type="AlphaFoldDB" id="A0A6G4WFM7"/>
<evidence type="ECO:0000313" key="2">
    <source>
        <dbReference type="Proteomes" id="UP001642900"/>
    </source>
</evidence>
<organism evidence="1 2">
    <name type="scientific">Allomesorhizobium camelthorni</name>
    <dbReference type="NCBI Taxonomy" id="475069"/>
    <lineage>
        <taxon>Bacteria</taxon>
        <taxon>Pseudomonadati</taxon>
        <taxon>Pseudomonadota</taxon>
        <taxon>Alphaproteobacteria</taxon>
        <taxon>Hyphomicrobiales</taxon>
        <taxon>Phyllobacteriaceae</taxon>
        <taxon>Allomesorhizobium</taxon>
    </lineage>
</organism>
<protein>
    <submittedName>
        <fullName evidence="1">Glycosyltransferase family 2 protein</fullName>
    </submittedName>
</protein>
<keyword evidence="2" id="KW-1185">Reference proteome</keyword>
<dbReference type="InterPro" id="IPR029044">
    <property type="entry name" value="Nucleotide-diphossugar_trans"/>
</dbReference>
<reference evidence="1 2" key="1">
    <citation type="submission" date="2020-02" db="EMBL/GenBank/DDBJ databases">
        <title>Genome sequence of strain CCNWXJ40-4.</title>
        <authorList>
            <person name="Gao J."/>
            <person name="Sun J."/>
        </authorList>
    </citation>
    <scope>NUCLEOTIDE SEQUENCE [LARGE SCALE GENOMIC DNA]</scope>
    <source>
        <strain evidence="1 2">CCNWXJ 40-4</strain>
    </source>
</reference>
<sequence>MPASKDSDMAVLTDQFISSVNDAGESLVVFAVVRNEAMRLPGWLHHYRNAGVKQFAIIDNGSEDETFEFLAAQRDVAQQRIHGGFAQSNFGMDWANEFRDRIAPGTWVLVADADECMIYRNWPDLPLPAFVDLVRKDRKDAVLGFLLDMYPDGFVEDAVVPEGRSLFDVAPCFDADYRFRNRPRKPWEADERTVEVVGGPRLRLLSSFEREIRSTWLDYWIRGQIDRILPRVPDSLVPIVVKTMPRQMPALTKVPLSVAGARFQYGNSHSGSGGHFFHENVSICHFKFLADFDARVRTEAARGEHYRRGAEYIMYAEALDQLGRIDLRYDRTRRFESADQLVELGFIRDLAHLDPDR</sequence>
<dbReference type="Gene3D" id="3.90.550.10">
    <property type="entry name" value="Spore Coat Polysaccharide Biosynthesis Protein SpsA, Chain A"/>
    <property type="match status" value="1"/>
</dbReference>
<evidence type="ECO:0000313" key="1">
    <source>
        <dbReference type="EMBL" id="NGO52930.1"/>
    </source>
</evidence>
<gene>
    <name evidence="1" type="ORF">G6N73_17395</name>
</gene>
<comment type="caution">
    <text evidence="1">The sequence shown here is derived from an EMBL/GenBank/DDBJ whole genome shotgun (WGS) entry which is preliminary data.</text>
</comment>
<dbReference type="Pfam" id="PF13704">
    <property type="entry name" value="Glyco_tranf_2_4"/>
    <property type="match status" value="1"/>
</dbReference>
<proteinExistence type="predicted"/>